<dbReference type="Pfam" id="PF13596">
    <property type="entry name" value="PAS_10"/>
    <property type="match status" value="1"/>
</dbReference>
<dbReference type="InterPro" id="IPR000780">
    <property type="entry name" value="CheR_MeTrfase"/>
</dbReference>
<dbReference type="InterPro" id="IPR029063">
    <property type="entry name" value="SAM-dependent_MTases_sf"/>
</dbReference>
<feature type="domain" description="CheB-type methylesterase" evidence="3">
    <location>
        <begin position="1"/>
        <end position="184"/>
    </location>
</feature>
<feature type="active site" evidence="1">
    <location>
        <position position="126"/>
    </location>
</feature>
<keyword evidence="1" id="KW-0378">Hydrolase</keyword>
<dbReference type="Pfam" id="PF03705">
    <property type="entry name" value="CheR_N"/>
    <property type="match status" value="1"/>
</dbReference>
<dbReference type="InterPro" id="IPR022642">
    <property type="entry name" value="CheR_C"/>
</dbReference>
<dbReference type="CDD" id="cd00130">
    <property type="entry name" value="PAS"/>
    <property type="match status" value="1"/>
</dbReference>
<name>A0ABT9GWD6_9GAMM</name>
<feature type="region of interest" description="Disordered" evidence="2">
    <location>
        <begin position="665"/>
        <end position="698"/>
    </location>
</feature>
<sequence length="844" mass="93819">MVGIGASAGGLGALDQFLSHTPSDTGLAWIIVQHLDPTKKALLPELLQRFTTMEVQEATQGMAISANHVYVIPPNTELRVQHGALKLTKPTEPRGRRLPVDILFHSLAESLGQGAIGVILSGMGNDGTLGGQAIKAAGGLMAVQQPDSAQFSSMPESAIAASCADIIANSTELPVRILAVVSQMSMEKPEPAPTKQPQHSTTRQSGLADAASTSALHQIINRLQNHTRHDFSLYKISTLQRRIERRMAIHSLDSMQHYANFLTDNPQENDLLFKELLIGVTHFFRDAAVWRYLADNALPMLLHQQKGETALRAWSIGCSTGEEAYSLAMTFCQLQESQPELQQFSLKIFASDLSPDAIAQARRGHYPLAVAEQISSQQLEQFFIRHDNYYQIKQHIRDMVLFAQHDVILDPPFTRQDLIVCRNLLIYFDAKLQHKLLPLMHYSLRGNGILLLGSSETIGRSHDLFVPLEAKLRFYQRQEPLAHSTRHLPVHSFPPLSMLAKEHPVPTNKTPSQPTDNLQSAADQVLLQVYAPAAVVLNSVGDIVYISGRTGKYLEPAAGKANWNFHAMVREGLRAPLSLALKQAAAETKPLQLHRLPLSTGDNAMQVDVTVQALQEPASLLGMTMIIFRDVSATDLSHPPAGIDFSLEAIQKQYLDEIQTLREETRTSKEELQSSNEELQSTNEELQSTNEELTTSKEEMQSMNEELQTINTELQAKLDDLALAQSDLQNTLNSVEIAILFLDQQLNVRRYTEQAANIINLRESDLGRPLSDLTSSLLYPSLHDDAIDTLRTLKFSEKQIPTNDDRWFSIRIMPYRRLDNVIDGVVITLVDISATKKLEAALRS</sequence>
<dbReference type="InterPro" id="IPR022641">
    <property type="entry name" value="CheR_N"/>
</dbReference>
<dbReference type="InterPro" id="IPR035909">
    <property type="entry name" value="CheB_C"/>
</dbReference>
<dbReference type="PROSITE" id="PS50123">
    <property type="entry name" value="CHER"/>
    <property type="match status" value="1"/>
</dbReference>
<evidence type="ECO:0000256" key="1">
    <source>
        <dbReference type="PROSITE-ProRule" id="PRU00050"/>
    </source>
</evidence>
<dbReference type="Pfam" id="PF01339">
    <property type="entry name" value="CheB_methylest"/>
    <property type="match status" value="1"/>
</dbReference>
<comment type="caution">
    <text evidence="5">The sequence shown here is derived from an EMBL/GenBank/DDBJ whole genome shotgun (WGS) entry which is preliminary data.</text>
</comment>
<dbReference type="RefSeq" id="WP_305892652.1">
    <property type="nucleotide sequence ID" value="NZ_JAUZVZ010000004.1"/>
</dbReference>
<protein>
    <submittedName>
        <fullName evidence="5">Chemotaxis protein CheB</fullName>
    </submittedName>
</protein>
<organism evidence="5 6">
    <name type="scientific">Alkalimonas collagenimarina</name>
    <dbReference type="NCBI Taxonomy" id="400390"/>
    <lineage>
        <taxon>Bacteria</taxon>
        <taxon>Pseudomonadati</taxon>
        <taxon>Pseudomonadota</taxon>
        <taxon>Gammaproteobacteria</taxon>
        <taxon>Alkalimonas</taxon>
    </lineage>
</organism>
<proteinExistence type="predicted"/>
<dbReference type="Gene3D" id="3.30.450.20">
    <property type="entry name" value="PAS domain"/>
    <property type="match status" value="1"/>
</dbReference>
<keyword evidence="6" id="KW-1185">Reference proteome</keyword>
<dbReference type="SUPFAM" id="SSF47757">
    <property type="entry name" value="Chemotaxis receptor methyltransferase CheR, N-terminal domain"/>
    <property type="match status" value="1"/>
</dbReference>
<dbReference type="InterPro" id="IPR035965">
    <property type="entry name" value="PAS-like_dom_sf"/>
</dbReference>
<dbReference type="InterPro" id="IPR000673">
    <property type="entry name" value="Sig_transdc_resp-reg_Me-estase"/>
</dbReference>
<dbReference type="PANTHER" id="PTHR24422:SF27">
    <property type="entry name" value="PROTEIN-GLUTAMATE O-METHYLTRANSFERASE"/>
    <property type="match status" value="1"/>
</dbReference>
<feature type="domain" description="CheR-type methyltransferase" evidence="4">
    <location>
        <begin position="223"/>
        <end position="487"/>
    </location>
</feature>
<dbReference type="SUPFAM" id="SSF52738">
    <property type="entry name" value="Methylesterase CheB, C-terminal domain"/>
    <property type="match status" value="1"/>
</dbReference>
<dbReference type="EMBL" id="JAUZVZ010000004">
    <property type="protein sequence ID" value="MDP4535347.1"/>
    <property type="molecule type" value="Genomic_DNA"/>
</dbReference>
<evidence type="ECO:0000313" key="6">
    <source>
        <dbReference type="Proteomes" id="UP001231616"/>
    </source>
</evidence>
<dbReference type="Gene3D" id="3.40.50.180">
    <property type="entry name" value="Methylesterase CheB, C-terminal domain"/>
    <property type="match status" value="1"/>
</dbReference>
<evidence type="ECO:0000259" key="3">
    <source>
        <dbReference type="PROSITE" id="PS50122"/>
    </source>
</evidence>
<feature type="region of interest" description="Disordered" evidence="2">
    <location>
        <begin position="186"/>
        <end position="208"/>
    </location>
</feature>
<feature type="active site" evidence="1">
    <location>
        <position position="7"/>
    </location>
</feature>
<feature type="active site" evidence="1">
    <location>
        <position position="34"/>
    </location>
</feature>
<feature type="compositionally biased region" description="Polar residues" evidence="2">
    <location>
        <begin position="195"/>
        <end position="208"/>
    </location>
</feature>
<evidence type="ECO:0000259" key="4">
    <source>
        <dbReference type="PROSITE" id="PS50123"/>
    </source>
</evidence>
<dbReference type="InterPro" id="IPR000014">
    <property type="entry name" value="PAS"/>
</dbReference>
<dbReference type="SUPFAM" id="SSF55785">
    <property type="entry name" value="PYP-like sensor domain (PAS domain)"/>
    <property type="match status" value="1"/>
</dbReference>
<evidence type="ECO:0000256" key="2">
    <source>
        <dbReference type="SAM" id="MobiDB-lite"/>
    </source>
</evidence>
<dbReference type="SUPFAM" id="SSF53335">
    <property type="entry name" value="S-adenosyl-L-methionine-dependent methyltransferases"/>
    <property type="match status" value="1"/>
</dbReference>
<dbReference type="SMART" id="SM00138">
    <property type="entry name" value="MeTrc"/>
    <property type="match status" value="1"/>
</dbReference>
<dbReference type="Gene3D" id="3.40.50.150">
    <property type="entry name" value="Vaccinia Virus protein VP39"/>
    <property type="match status" value="1"/>
</dbReference>
<dbReference type="InterPro" id="IPR050903">
    <property type="entry name" value="Bact_Chemotaxis_MeTrfase"/>
</dbReference>
<dbReference type="PROSITE" id="PS50122">
    <property type="entry name" value="CHEB"/>
    <property type="match status" value="1"/>
</dbReference>
<dbReference type="Proteomes" id="UP001231616">
    <property type="component" value="Unassembled WGS sequence"/>
</dbReference>
<dbReference type="PANTHER" id="PTHR24422">
    <property type="entry name" value="CHEMOTAXIS PROTEIN METHYLTRANSFERASE"/>
    <property type="match status" value="1"/>
</dbReference>
<feature type="compositionally biased region" description="Polar residues" evidence="2">
    <location>
        <begin position="682"/>
        <end position="693"/>
    </location>
</feature>
<dbReference type="PRINTS" id="PR00996">
    <property type="entry name" value="CHERMTFRASE"/>
</dbReference>
<dbReference type="CDD" id="cd16434">
    <property type="entry name" value="CheB-CheR_fusion"/>
    <property type="match status" value="1"/>
</dbReference>
<gene>
    <name evidence="5" type="ORF">Q3O60_03990</name>
</gene>
<accession>A0ABT9GWD6</accession>
<reference evidence="5 6" key="1">
    <citation type="submission" date="2023-08" db="EMBL/GenBank/DDBJ databases">
        <authorList>
            <person name="Joshi A."/>
            <person name="Thite S."/>
        </authorList>
    </citation>
    <scope>NUCLEOTIDE SEQUENCE [LARGE SCALE GENOMIC DNA]</scope>
    <source>
        <strain evidence="5 6">AC40</strain>
    </source>
</reference>
<keyword evidence="1" id="KW-0145">Chemotaxis</keyword>
<dbReference type="Pfam" id="PF01739">
    <property type="entry name" value="CheR"/>
    <property type="match status" value="1"/>
</dbReference>
<evidence type="ECO:0000313" key="5">
    <source>
        <dbReference type="EMBL" id="MDP4535347.1"/>
    </source>
</evidence>